<protein>
    <submittedName>
        <fullName evidence="1">Uncharacterized protein</fullName>
    </submittedName>
</protein>
<dbReference type="EMBL" id="MH460829">
    <property type="protein sequence ID" value="AXF40591.1"/>
    <property type="molecule type" value="Genomic_DNA"/>
</dbReference>
<keyword evidence="2" id="KW-1185">Reference proteome</keyword>
<proteinExistence type="predicted"/>
<reference evidence="2" key="1">
    <citation type="submission" date="2018-06" db="EMBL/GenBank/DDBJ databases">
        <title>Whole genome analysis of phage vB_ApiM_fHyAci03 infecting Acinetobacter pittii.</title>
        <authorList>
            <person name="Kiljunen S."/>
            <person name="Wicklund A."/>
            <person name="Skurnik M."/>
        </authorList>
    </citation>
    <scope>NUCLEOTIDE SEQUENCE [LARGE SCALE GENOMIC DNA]</scope>
</reference>
<organism evidence="1 2">
    <name type="scientific">Acinetobacter phage vB_ApiM_fHyAci03</name>
    <dbReference type="NCBI Taxonomy" id="2269366"/>
    <lineage>
        <taxon>Viruses</taxon>
        <taxon>Duplodnaviria</taxon>
        <taxon>Heunggongvirae</taxon>
        <taxon>Uroviricota</taxon>
        <taxon>Caudoviricetes</taxon>
        <taxon>Pantevenvirales</taxon>
        <taxon>Straboviridae</taxon>
        <taxon>Twarogvirinae</taxon>
        <taxon>Lazarusvirus</taxon>
        <taxon>Lazarusvirus fhyacithree</taxon>
    </lineage>
</organism>
<name>A0A345AUK8_9CAUD</name>
<gene>
    <name evidence="1" type="ORF">Ac3_022</name>
</gene>
<sequence length="48" mass="5873">MKTYDEYSEELDSKLFESLNQEQMNDPNVQQIKQLMILYLMYLDSTYQ</sequence>
<evidence type="ECO:0000313" key="1">
    <source>
        <dbReference type="EMBL" id="AXF40591.1"/>
    </source>
</evidence>
<accession>A0A345AUK8</accession>
<dbReference type="Proteomes" id="UP000255697">
    <property type="component" value="Segment"/>
</dbReference>
<evidence type="ECO:0000313" key="2">
    <source>
        <dbReference type="Proteomes" id="UP000255697"/>
    </source>
</evidence>